<dbReference type="Pfam" id="PF01163">
    <property type="entry name" value="RIO1"/>
    <property type="match status" value="1"/>
</dbReference>
<dbReference type="InterPro" id="IPR018934">
    <property type="entry name" value="RIO_dom"/>
</dbReference>
<dbReference type="EC" id="2.7.11.1" evidence="1"/>
<dbReference type="EMBL" id="AP026866">
    <property type="protein sequence ID" value="BDS07651.1"/>
    <property type="molecule type" value="Genomic_DNA"/>
</dbReference>
<evidence type="ECO:0000256" key="6">
    <source>
        <dbReference type="ARBA" id="ARBA00022840"/>
    </source>
</evidence>
<name>A0AAT9FP15_9BACT</name>
<evidence type="ECO:0000256" key="1">
    <source>
        <dbReference type="ARBA" id="ARBA00012513"/>
    </source>
</evidence>
<comment type="catalytic activity">
    <reaction evidence="7">
        <text>L-threonyl-[protein] + ATP = O-phospho-L-threonyl-[protein] + ADP + H(+)</text>
        <dbReference type="Rhea" id="RHEA:46608"/>
        <dbReference type="Rhea" id="RHEA-COMP:11060"/>
        <dbReference type="Rhea" id="RHEA-COMP:11605"/>
        <dbReference type="ChEBI" id="CHEBI:15378"/>
        <dbReference type="ChEBI" id="CHEBI:30013"/>
        <dbReference type="ChEBI" id="CHEBI:30616"/>
        <dbReference type="ChEBI" id="CHEBI:61977"/>
        <dbReference type="ChEBI" id="CHEBI:456216"/>
        <dbReference type="EC" id="2.7.11.1"/>
    </reaction>
</comment>
<evidence type="ECO:0000256" key="7">
    <source>
        <dbReference type="ARBA" id="ARBA00047899"/>
    </source>
</evidence>
<evidence type="ECO:0000256" key="3">
    <source>
        <dbReference type="ARBA" id="ARBA00022679"/>
    </source>
</evidence>
<keyword evidence="3" id="KW-0808">Transferase</keyword>
<organism evidence="10">
    <name type="scientific">Oceaniferula spumae</name>
    <dbReference type="NCBI Taxonomy" id="2979115"/>
    <lineage>
        <taxon>Bacteria</taxon>
        <taxon>Pseudomonadati</taxon>
        <taxon>Verrucomicrobiota</taxon>
        <taxon>Verrucomicrobiia</taxon>
        <taxon>Verrucomicrobiales</taxon>
        <taxon>Verrucomicrobiaceae</taxon>
        <taxon>Oceaniferula</taxon>
    </lineage>
</organism>
<gene>
    <name evidence="10" type="ORF">NT6N_26910</name>
</gene>
<dbReference type="AlphaFoldDB" id="A0AAT9FP15"/>
<keyword evidence="4" id="KW-0547">Nucleotide-binding</keyword>
<evidence type="ECO:0000256" key="8">
    <source>
        <dbReference type="ARBA" id="ARBA00048679"/>
    </source>
</evidence>
<comment type="catalytic activity">
    <reaction evidence="8">
        <text>L-seryl-[protein] + ATP = O-phospho-L-seryl-[protein] + ADP + H(+)</text>
        <dbReference type="Rhea" id="RHEA:17989"/>
        <dbReference type="Rhea" id="RHEA-COMP:9863"/>
        <dbReference type="Rhea" id="RHEA-COMP:11604"/>
        <dbReference type="ChEBI" id="CHEBI:15378"/>
        <dbReference type="ChEBI" id="CHEBI:29999"/>
        <dbReference type="ChEBI" id="CHEBI:30616"/>
        <dbReference type="ChEBI" id="CHEBI:83421"/>
        <dbReference type="ChEBI" id="CHEBI:456216"/>
        <dbReference type="EC" id="2.7.11.1"/>
    </reaction>
</comment>
<feature type="domain" description="RIO-type" evidence="9">
    <location>
        <begin position="222"/>
        <end position="270"/>
    </location>
</feature>
<dbReference type="SUPFAM" id="SSF56112">
    <property type="entry name" value="Protein kinase-like (PK-like)"/>
    <property type="match status" value="1"/>
</dbReference>
<evidence type="ECO:0000313" key="10">
    <source>
        <dbReference type="EMBL" id="BDS07651.1"/>
    </source>
</evidence>
<sequence length="342" mass="39077">MKFHIVKFGGRPLMAFPSSETLPVSLRAAAIRCFPEHTGKKRLVKKSLHRLSSLGLLTWIYPARENFHEGLSGNEFENWFVNLARQLDRAEIFPVLVWPGDPNRGRIYIYLLDTEGEPFGFCKLALDEKNNRLIEKEEKALGHLKSMQLRSFRIPRLLNCGDFSGFRHLVVETTPSNARAIHWGEGADLTPMIDEFSGHPRLIGREEIETLNWWSAMKQTLEHRTSLWRVINASVDDGVEVCRVHGDLNRTNVLLHGDEHWLLDWEQSHENGPYLTDRMCCEVDAIWLETPEDSKGNLKKLQMKVPMLRDEKTRGPSVLALAFLGSAGFTPALAILTELFPE</sequence>
<keyword evidence="6" id="KW-0067">ATP-binding</keyword>
<dbReference type="GO" id="GO:0004674">
    <property type="term" value="F:protein serine/threonine kinase activity"/>
    <property type="evidence" value="ECO:0007669"/>
    <property type="project" value="UniProtKB-KW"/>
</dbReference>
<keyword evidence="2" id="KW-0723">Serine/threonine-protein kinase</keyword>
<evidence type="ECO:0000256" key="5">
    <source>
        <dbReference type="ARBA" id="ARBA00022777"/>
    </source>
</evidence>
<evidence type="ECO:0000256" key="4">
    <source>
        <dbReference type="ARBA" id="ARBA00022741"/>
    </source>
</evidence>
<dbReference type="Gene3D" id="3.90.1200.10">
    <property type="match status" value="1"/>
</dbReference>
<reference evidence="10" key="1">
    <citation type="submission" date="2024-07" db="EMBL/GenBank/DDBJ databases">
        <title>Complete genome sequence of Verrucomicrobiaceae bacterium NT6N.</title>
        <authorList>
            <person name="Huang C."/>
            <person name="Takami H."/>
            <person name="Hamasaki K."/>
        </authorList>
    </citation>
    <scope>NUCLEOTIDE SEQUENCE</scope>
    <source>
        <strain evidence="10">NT6N</strain>
    </source>
</reference>
<dbReference type="GO" id="GO:0005524">
    <property type="term" value="F:ATP binding"/>
    <property type="evidence" value="ECO:0007669"/>
    <property type="project" value="UniProtKB-KW"/>
</dbReference>
<dbReference type="InterPro" id="IPR011009">
    <property type="entry name" value="Kinase-like_dom_sf"/>
</dbReference>
<keyword evidence="5" id="KW-0418">Kinase</keyword>
<protein>
    <recommendedName>
        <fullName evidence="1">non-specific serine/threonine protein kinase</fullName>
        <ecNumber evidence="1">2.7.11.1</ecNumber>
    </recommendedName>
</protein>
<proteinExistence type="predicted"/>
<accession>A0AAT9FP15</accession>
<dbReference type="KEGG" id="osu:NT6N_26910"/>
<evidence type="ECO:0000259" key="9">
    <source>
        <dbReference type="Pfam" id="PF01163"/>
    </source>
</evidence>
<evidence type="ECO:0000256" key="2">
    <source>
        <dbReference type="ARBA" id="ARBA00022527"/>
    </source>
</evidence>